<evidence type="ECO:0000313" key="2">
    <source>
        <dbReference type="EMBL" id="EPX62659.1"/>
    </source>
</evidence>
<proteinExistence type="predicted"/>
<dbReference type="eggNOG" id="COG4424">
    <property type="taxonomic scope" value="Bacteria"/>
</dbReference>
<sequence>MRKPNFFIVGAPRCATTSVYTYLKQHPDIFLSLLKEPLFFGSDLTPHPLAISDEAAYLRLFAGAGEARVIGEGSVFYWMSKRAAGEIHAWSPEARILIMLRDPLEMMQSLHALFLRTGNEELEDFARALEAEAARAQGQRLPARVYFPEGLQYRALARFSEAVERFLRVFGERRVHVLLFEELMSDPTRAMRGLLDFLGVDPDVTLEFDPIRAAQRIRPLVLRQMRAASPEVLEKLERKTAKHLHHGPRGAPLAPELEARLREELRPDGERLEALLGRPLSSWYRPRAA</sequence>
<dbReference type="AlphaFoldDB" id="S9QN25"/>
<dbReference type="EMBL" id="ANAH02000007">
    <property type="protein sequence ID" value="EPX62659.1"/>
    <property type="molecule type" value="Genomic_DNA"/>
</dbReference>
<dbReference type="SUPFAM" id="SSF52540">
    <property type="entry name" value="P-loop containing nucleoside triphosphate hydrolases"/>
    <property type="match status" value="1"/>
</dbReference>
<dbReference type="PANTHER" id="PTHR10605">
    <property type="entry name" value="HEPARAN SULFATE SULFOTRANSFERASE"/>
    <property type="match status" value="1"/>
</dbReference>
<gene>
    <name evidence="2" type="ORF">D187_008847</name>
</gene>
<keyword evidence="3" id="KW-1185">Reference proteome</keyword>
<dbReference type="InterPro" id="IPR037359">
    <property type="entry name" value="NST/OST"/>
</dbReference>
<name>S9QN25_CYSF2</name>
<reference evidence="2" key="1">
    <citation type="submission" date="2013-05" db="EMBL/GenBank/DDBJ databases">
        <title>Genome assembly of Cystobacter fuscus DSM 2262.</title>
        <authorList>
            <person name="Sharma G."/>
            <person name="Khatri I."/>
            <person name="Kaur C."/>
            <person name="Mayilraj S."/>
            <person name="Subramanian S."/>
        </authorList>
    </citation>
    <scope>NUCLEOTIDE SEQUENCE [LARGE SCALE GENOMIC DNA]</scope>
    <source>
        <strain evidence="2">DSM 2262</strain>
    </source>
</reference>
<evidence type="ECO:0008006" key="4">
    <source>
        <dbReference type="Google" id="ProtNLM"/>
    </source>
</evidence>
<comment type="caution">
    <text evidence="2">The sequence shown here is derived from an EMBL/GenBank/DDBJ whole genome shotgun (WGS) entry which is preliminary data.</text>
</comment>
<protein>
    <recommendedName>
        <fullName evidence="4">Sulfotransferase</fullName>
    </recommendedName>
</protein>
<keyword evidence="1" id="KW-0808">Transferase</keyword>
<evidence type="ECO:0000313" key="3">
    <source>
        <dbReference type="Proteomes" id="UP000011682"/>
    </source>
</evidence>
<dbReference type="Pfam" id="PF13469">
    <property type="entry name" value="Sulfotransfer_3"/>
    <property type="match status" value="1"/>
</dbReference>
<dbReference type="RefSeq" id="WP_002621559.1">
    <property type="nucleotide sequence ID" value="NZ_ANAH02000007.1"/>
</dbReference>
<dbReference type="GO" id="GO:0008146">
    <property type="term" value="F:sulfotransferase activity"/>
    <property type="evidence" value="ECO:0007669"/>
    <property type="project" value="InterPro"/>
</dbReference>
<dbReference type="Gene3D" id="3.40.50.300">
    <property type="entry name" value="P-loop containing nucleotide triphosphate hydrolases"/>
    <property type="match status" value="1"/>
</dbReference>
<organism evidence="2 3">
    <name type="scientific">Cystobacter fuscus (strain ATCC 25194 / DSM 2262 / NBRC 100088 / M29)</name>
    <dbReference type="NCBI Taxonomy" id="1242864"/>
    <lineage>
        <taxon>Bacteria</taxon>
        <taxon>Pseudomonadati</taxon>
        <taxon>Myxococcota</taxon>
        <taxon>Myxococcia</taxon>
        <taxon>Myxococcales</taxon>
        <taxon>Cystobacterineae</taxon>
        <taxon>Archangiaceae</taxon>
        <taxon>Cystobacter</taxon>
    </lineage>
</organism>
<dbReference type="Proteomes" id="UP000011682">
    <property type="component" value="Unassembled WGS sequence"/>
</dbReference>
<dbReference type="OrthoDB" id="5317005at2"/>
<dbReference type="InterPro" id="IPR027417">
    <property type="entry name" value="P-loop_NTPase"/>
</dbReference>
<accession>S9QN25</accession>
<dbReference type="PANTHER" id="PTHR10605:SF56">
    <property type="entry name" value="BIFUNCTIONAL HEPARAN SULFATE N-DEACETYLASE_N-SULFOTRANSFERASE"/>
    <property type="match status" value="1"/>
</dbReference>
<evidence type="ECO:0000256" key="1">
    <source>
        <dbReference type="ARBA" id="ARBA00022679"/>
    </source>
</evidence>